<comment type="caution">
    <text evidence="2">The sequence shown here is derived from an EMBL/GenBank/DDBJ whole genome shotgun (WGS) entry which is preliminary data.</text>
</comment>
<keyword evidence="1" id="KW-0472">Membrane</keyword>
<protein>
    <submittedName>
        <fullName evidence="2">Uncharacterized protein</fullName>
    </submittedName>
</protein>
<keyword evidence="3" id="KW-1185">Reference proteome</keyword>
<evidence type="ECO:0000313" key="2">
    <source>
        <dbReference type="EMBL" id="MEQ2305890.1"/>
    </source>
</evidence>
<dbReference type="Proteomes" id="UP001469553">
    <property type="component" value="Unassembled WGS sequence"/>
</dbReference>
<keyword evidence="1" id="KW-0812">Transmembrane</keyword>
<accession>A0ABV0ZIE6</accession>
<gene>
    <name evidence="2" type="ORF">AMECASPLE_002620</name>
</gene>
<reference evidence="2 3" key="1">
    <citation type="submission" date="2021-06" db="EMBL/GenBank/DDBJ databases">
        <authorList>
            <person name="Palmer J.M."/>
        </authorList>
    </citation>
    <scope>NUCLEOTIDE SEQUENCE [LARGE SCALE GENOMIC DNA]</scope>
    <source>
        <strain evidence="2 3">AS_MEX2019</strain>
        <tissue evidence="2">Muscle</tissue>
    </source>
</reference>
<evidence type="ECO:0000256" key="1">
    <source>
        <dbReference type="SAM" id="Phobius"/>
    </source>
</evidence>
<evidence type="ECO:0000313" key="3">
    <source>
        <dbReference type="Proteomes" id="UP001469553"/>
    </source>
</evidence>
<dbReference type="EMBL" id="JAHRIP010065929">
    <property type="protein sequence ID" value="MEQ2305890.1"/>
    <property type="molecule type" value="Genomic_DNA"/>
</dbReference>
<keyword evidence="1" id="KW-1133">Transmembrane helix</keyword>
<sequence>MMQNKPTSSCLHLCAGQFYIRVFVLIWCVWFSPNWLRDLIPKIEMFGHDAQQRHCFTRLQTANFSHALIFFRNKPLLFSPFLIVLSWRLTFNLLTEACEPLSVISI</sequence>
<feature type="transmembrane region" description="Helical" evidence="1">
    <location>
        <begin position="18"/>
        <end position="36"/>
    </location>
</feature>
<name>A0ABV0ZIE6_9TELE</name>
<proteinExistence type="predicted"/>
<organism evidence="2 3">
    <name type="scientific">Ameca splendens</name>
    <dbReference type="NCBI Taxonomy" id="208324"/>
    <lineage>
        <taxon>Eukaryota</taxon>
        <taxon>Metazoa</taxon>
        <taxon>Chordata</taxon>
        <taxon>Craniata</taxon>
        <taxon>Vertebrata</taxon>
        <taxon>Euteleostomi</taxon>
        <taxon>Actinopterygii</taxon>
        <taxon>Neopterygii</taxon>
        <taxon>Teleostei</taxon>
        <taxon>Neoteleostei</taxon>
        <taxon>Acanthomorphata</taxon>
        <taxon>Ovalentaria</taxon>
        <taxon>Atherinomorphae</taxon>
        <taxon>Cyprinodontiformes</taxon>
        <taxon>Goodeidae</taxon>
        <taxon>Ameca</taxon>
    </lineage>
</organism>